<dbReference type="Proteomes" id="UP000244896">
    <property type="component" value="Chromosome"/>
</dbReference>
<accession>A0A2U8E687</accession>
<dbReference type="EMBL" id="CP023004">
    <property type="protein sequence ID" value="AWI10330.1"/>
    <property type="molecule type" value="Genomic_DNA"/>
</dbReference>
<keyword evidence="3" id="KW-1185">Reference proteome</keyword>
<feature type="region of interest" description="Disordered" evidence="1">
    <location>
        <begin position="112"/>
        <end position="136"/>
    </location>
</feature>
<gene>
    <name evidence="2" type="ORF">CKA38_14650</name>
</gene>
<sequence length="136" mass="15554">MGIILGEFFTIACKKSSKKTDHGKWLGEKPKTTMKGKNMTHPNKEMTGQTQMLEQMMTLLLDDDPMRMLLQVIVQEVLEPEMKEMLCAHERQARLPQRVLRTQAHPRVRNVGVEGGAEPRGEARRCLAVTSEARRR</sequence>
<evidence type="ECO:0000313" key="3">
    <source>
        <dbReference type="Proteomes" id="UP000244896"/>
    </source>
</evidence>
<dbReference type="AlphaFoldDB" id="A0A2U8E687"/>
<name>A0A2U8E687_9BACT</name>
<evidence type="ECO:0000256" key="1">
    <source>
        <dbReference type="SAM" id="MobiDB-lite"/>
    </source>
</evidence>
<feature type="compositionally biased region" description="Basic and acidic residues" evidence="1">
    <location>
        <begin position="20"/>
        <end position="31"/>
    </location>
</feature>
<proteinExistence type="predicted"/>
<protein>
    <submittedName>
        <fullName evidence="2">Uncharacterized protein</fullName>
    </submittedName>
</protein>
<dbReference type="KEGG" id="elut:CKA38_14650"/>
<organism evidence="2 3">
    <name type="scientific">Ereboglobus luteus</name>
    <dbReference type="NCBI Taxonomy" id="1796921"/>
    <lineage>
        <taxon>Bacteria</taxon>
        <taxon>Pseudomonadati</taxon>
        <taxon>Verrucomicrobiota</taxon>
        <taxon>Opitutia</taxon>
        <taxon>Opitutales</taxon>
        <taxon>Opitutaceae</taxon>
        <taxon>Ereboglobus</taxon>
    </lineage>
</organism>
<feature type="region of interest" description="Disordered" evidence="1">
    <location>
        <begin position="20"/>
        <end position="44"/>
    </location>
</feature>
<reference evidence="2 3" key="1">
    <citation type="journal article" date="2018" name="Syst. Appl. Microbiol.">
        <title>Ereboglobus luteus gen. nov. sp. nov. from cockroach guts, and new insights into the oxygen relationship of the genera Opitutus and Didymococcus (Verrucomicrobia: Opitutaceae).</title>
        <authorList>
            <person name="Tegtmeier D."/>
            <person name="Belitz A."/>
            <person name="Radek R."/>
            <person name="Heimerl T."/>
            <person name="Brune A."/>
        </authorList>
    </citation>
    <scope>NUCLEOTIDE SEQUENCE [LARGE SCALE GENOMIC DNA]</scope>
    <source>
        <strain evidence="2 3">Ho45</strain>
    </source>
</reference>
<evidence type="ECO:0000313" key="2">
    <source>
        <dbReference type="EMBL" id="AWI10330.1"/>
    </source>
</evidence>